<dbReference type="InterPro" id="IPR000537">
    <property type="entry name" value="UbiA_prenyltransferase"/>
</dbReference>
<organism evidence="10 11">
    <name type="scientific">Algoriphagus aestuariicola</name>
    <dbReference type="NCBI Taxonomy" id="1852016"/>
    <lineage>
        <taxon>Bacteria</taxon>
        <taxon>Pseudomonadati</taxon>
        <taxon>Bacteroidota</taxon>
        <taxon>Cytophagia</taxon>
        <taxon>Cytophagales</taxon>
        <taxon>Cyclobacteriaceae</taxon>
        <taxon>Algoriphagus</taxon>
    </lineage>
</organism>
<dbReference type="EMBL" id="JAFKCW010000002">
    <property type="protein sequence ID" value="MBN7800965.1"/>
    <property type="molecule type" value="Genomic_DNA"/>
</dbReference>
<dbReference type="NCBIfam" id="NF004750">
    <property type="entry name" value="PRK06080.1-2"/>
    <property type="match status" value="1"/>
</dbReference>
<comment type="catalytic activity">
    <reaction evidence="8">
        <text>an all-trans-polyprenyl diphosphate + 1,4-dihydroxy-2-naphthoate + H(+) = a 2-demethylmenaquinol + CO2 + diphosphate</text>
        <dbReference type="Rhea" id="RHEA:26478"/>
        <dbReference type="Rhea" id="RHEA-COMP:9563"/>
        <dbReference type="Rhea" id="RHEA-COMP:9564"/>
        <dbReference type="ChEBI" id="CHEBI:11173"/>
        <dbReference type="ChEBI" id="CHEBI:15378"/>
        <dbReference type="ChEBI" id="CHEBI:16526"/>
        <dbReference type="ChEBI" id="CHEBI:33019"/>
        <dbReference type="ChEBI" id="CHEBI:55437"/>
        <dbReference type="ChEBI" id="CHEBI:58914"/>
        <dbReference type="EC" id="2.5.1.74"/>
    </reaction>
</comment>
<keyword evidence="6 8" id="KW-1133">Transmembrane helix</keyword>
<dbReference type="HAMAP" id="MF_01937">
    <property type="entry name" value="MenA_1"/>
    <property type="match status" value="1"/>
</dbReference>
<evidence type="ECO:0000313" key="10">
    <source>
        <dbReference type="EMBL" id="MBN7800965.1"/>
    </source>
</evidence>
<feature type="transmembrane region" description="Helical" evidence="8">
    <location>
        <begin position="183"/>
        <end position="203"/>
    </location>
</feature>
<accession>A0ABS3BNT2</accession>
<sequence length="302" mass="32970">MKKEITSKKEAWLHAVRLRTLPLALASIFAGSFLAAWQEAFRWEILLLAALTTICLQILSNLSNDYGDTVHGADSADRTGPVRAVQSGMISLKEMKRAMYLFGILALVSGLLLVYSAVQDWKLFALFLGLGLAAIWAAITYTSGSNPYGYAGLGDISVFIFFGLLGVLGTFFLHTLSFMTASIWIGISLGFFSTVVLNINNIRDIESDQKAGKKSIPVRFGRKSAVVYNWTLLIGGYVCLAVFAVSTGKYYSLAALLAMPIMLKVGFGVQRAQSSAETDPFLKRMAISTLLWVMLFGIGLLF</sequence>
<dbReference type="NCBIfam" id="TIGR00751">
    <property type="entry name" value="menA"/>
    <property type="match status" value="1"/>
</dbReference>
<keyword evidence="5 8" id="KW-0812">Transmembrane</keyword>
<evidence type="ECO:0000256" key="7">
    <source>
        <dbReference type="ARBA" id="ARBA00023136"/>
    </source>
</evidence>
<dbReference type="Gene3D" id="1.20.120.1780">
    <property type="entry name" value="UbiA prenyltransferase"/>
    <property type="match status" value="1"/>
</dbReference>
<dbReference type="EC" id="2.5.1.74" evidence="8 9"/>
<dbReference type="GO" id="GO:0046428">
    <property type="term" value="F:1,4-dihydroxy-2-naphthoate polyprenyltransferase activity"/>
    <property type="evidence" value="ECO:0007669"/>
    <property type="project" value="UniProtKB-EC"/>
</dbReference>
<feature type="transmembrane region" description="Helical" evidence="8">
    <location>
        <begin position="98"/>
        <end position="118"/>
    </location>
</feature>
<dbReference type="InterPro" id="IPR044878">
    <property type="entry name" value="UbiA_sf"/>
</dbReference>
<evidence type="ECO:0000256" key="2">
    <source>
        <dbReference type="ARBA" id="ARBA00022428"/>
    </source>
</evidence>
<evidence type="ECO:0000256" key="8">
    <source>
        <dbReference type="HAMAP-Rule" id="MF_01937"/>
    </source>
</evidence>
<evidence type="ECO:0000313" key="11">
    <source>
        <dbReference type="Proteomes" id="UP000664698"/>
    </source>
</evidence>
<dbReference type="RefSeq" id="WP_206568949.1">
    <property type="nucleotide sequence ID" value="NZ_JAFKCW010000002.1"/>
</dbReference>
<protein>
    <recommendedName>
        <fullName evidence="8 9">1,4-dihydroxy-2-naphthoate octaprenyltransferase</fullName>
        <shortName evidence="8">DHNA-octaprenyltransferase</shortName>
        <ecNumber evidence="8 9">2.5.1.74</ecNumber>
    </recommendedName>
</protein>
<dbReference type="CDD" id="cd13962">
    <property type="entry name" value="PT_UbiA_UBIAD1"/>
    <property type="match status" value="1"/>
</dbReference>
<feature type="transmembrane region" description="Helical" evidence="8">
    <location>
        <begin position="43"/>
        <end position="62"/>
    </location>
</feature>
<keyword evidence="2 8" id="KW-0474">Menaquinone biosynthesis</keyword>
<keyword evidence="3 8" id="KW-1003">Cell membrane</keyword>
<feature type="transmembrane region" description="Helical" evidence="8">
    <location>
        <begin position="20"/>
        <end position="37"/>
    </location>
</feature>
<evidence type="ECO:0000256" key="1">
    <source>
        <dbReference type="ARBA" id="ARBA00004141"/>
    </source>
</evidence>
<comment type="similarity">
    <text evidence="8">Belongs to the MenA family. Type 1 subfamily.</text>
</comment>
<evidence type="ECO:0000256" key="4">
    <source>
        <dbReference type="ARBA" id="ARBA00022679"/>
    </source>
</evidence>
<comment type="subcellular location">
    <subcellularLocation>
        <location evidence="8">Cell membrane</location>
        <topology evidence="8">Multi-pass membrane protein</topology>
    </subcellularLocation>
    <subcellularLocation>
        <location evidence="1">Membrane</location>
        <topology evidence="1">Multi-pass membrane protein</topology>
    </subcellularLocation>
</comment>
<feature type="transmembrane region" description="Helical" evidence="8">
    <location>
        <begin position="156"/>
        <end position="177"/>
    </location>
</feature>
<dbReference type="Proteomes" id="UP000664698">
    <property type="component" value="Unassembled WGS sequence"/>
</dbReference>
<feature type="transmembrane region" description="Helical" evidence="8">
    <location>
        <begin position="124"/>
        <end position="144"/>
    </location>
</feature>
<name>A0ABS3BNT2_9BACT</name>
<evidence type="ECO:0000256" key="6">
    <source>
        <dbReference type="ARBA" id="ARBA00022989"/>
    </source>
</evidence>
<gene>
    <name evidence="8" type="primary">menA</name>
    <name evidence="10" type="ORF">J0A67_08840</name>
</gene>
<dbReference type="InterPro" id="IPR004657">
    <property type="entry name" value="MenA"/>
</dbReference>
<dbReference type="Gene3D" id="1.10.357.140">
    <property type="entry name" value="UbiA prenyltransferase"/>
    <property type="match status" value="1"/>
</dbReference>
<comment type="pathway">
    <text evidence="8">Quinol/quinone metabolism; menaquinone biosynthesis; menaquinol from 1,4-dihydroxy-2-naphthoate: step 1/2.</text>
</comment>
<dbReference type="Pfam" id="PF01040">
    <property type="entry name" value="UbiA"/>
    <property type="match status" value="1"/>
</dbReference>
<feature type="transmembrane region" description="Helical" evidence="8">
    <location>
        <begin position="250"/>
        <end position="269"/>
    </location>
</feature>
<keyword evidence="7 8" id="KW-0472">Membrane</keyword>
<comment type="caution">
    <text evidence="10">The sequence shown here is derived from an EMBL/GenBank/DDBJ whole genome shotgun (WGS) entry which is preliminary data.</text>
</comment>
<dbReference type="InterPro" id="IPR026046">
    <property type="entry name" value="UBIAD1"/>
</dbReference>
<evidence type="ECO:0000256" key="3">
    <source>
        <dbReference type="ARBA" id="ARBA00022475"/>
    </source>
</evidence>
<feature type="transmembrane region" description="Helical" evidence="8">
    <location>
        <begin position="224"/>
        <end position="244"/>
    </location>
</feature>
<evidence type="ECO:0000256" key="9">
    <source>
        <dbReference type="NCBIfam" id="TIGR00751"/>
    </source>
</evidence>
<comment type="function">
    <text evidence="8">Conversion of 1,4-dihydroxy-2-naphthoate (DHNA) to demethylmenaquinone (DMK).</text>
</comment>
<proteinExistence type="inferred from homology"/>
<dbReference type="PIRSF" id="PIRSF005355">
    <property type="entry name" value="UBIAD1"/>
    <property type="match status" value="1"/>
</dbReference>
<keyword evidence="11" id="KW-1185">Reference proteome</keyword>
<dbReference type="PANTHER" id="PTHR13929">
    <property type="entry name" value="1,4-DIHYDROXY-2-NAPHTHOATE OCTAPRENYLTRANSFERASE"/>
    <property type="match status" value="1"/>
</dbReference>
<feature type="transmembrane region" description="Helical" evidence="8">
    <location>
        <begin position="281"/>
        <end position="301"/>
    </location>
</feature>
<reference evidence="10 11" key="1">
    <citation type="submission" date="2021-03" db="EMBL/GenBank/DDBJ databases">
        <title>novel species isolated from a fishpond in China.</title>
        <authorList>
            <person name="Lu H."/>
            <person name="Cai Z."/>
        </authorList>
    </citation>
    <scope>NUCLEOTIDE SEQUENCE [LARGE SCALE GENOMIC DNA]</scope>
    <source>
        <strain evidence="10 11">JCM 31546</strain>
    </source>
</reference>
<evidence type="ECO:0000256" key="5">
    <source>
        <dbReference type="ARBA" id="ARBA00022692"/>
    </source>
</evidence>
<dbReference type="PANTHER" id="PTHR13929:SF0">
    <property type="entry name" value="UBIA PRENYLTRANSFERASE DOMAIN-CONTAINING PROTEIN 1"/>
    <property type="match status" value="1"/>
</dbReference>
<keyword evidence="4 8" id="KW-0808">Transferase</keyword>